<dbReference type="GO" id="GO:0098636">
    <property type="term" value="C:protein complex involved in cell adhesion"/>
    <property type="evidence" value="ECO:0007669"/>
    <property type="project" value="TreeGrafter"/>
</dbReference>
<dbReference type="PANTHER" id="PTHR46938:SF4">
    <property type="entry name" value="H-TYPE LECTIN DOMAIN-CONTAINING PROTEIN"/>
    <property type="match status" value="1"/>
</dbReference>
<dbReference type="GO" id="GO:0045335">
    <property type="term" value="C:phagocytic vesicle"/>
    <property type="evidence" value="ECO:0007669"/>
    <property type="project" value="TreeGrafter"/>
</dbReference>
<dbReference type="PROSITE" id="PS50022">
    <property type="entry name" value="FA58C_3"/>
    <property type="match status" value="1"/>
</dbReference>
<evidence type="ECO:0000313" key="2">
    <source>
        <dbReference type="EMBL" id="EGG23362.1"/>
    </source>
</evidence>
<dbReference type="EMBL" id="GL883008">
    <property type="protein sequence ID" value="EGG23362.1"/>
    <property type="molecule type" value="Genomic_DNA"/>
</dbReference>
<dbReference type="InterPro" id="IPR008979">
    <property type="entry name" value="Galactose-bd-like_sf"/>
</dbReference>
<dbReference type="GO" id="GO:0030247">
    <property type="term" value="F:polysaccharide binding"/>
    <property type="evidence" value="ECO:0007669"/>
    <property type="project" value="TreeGrafter"/>
</dbReference>
<accession>F4PLE0</accession>
<name>F4PLE0_CACFS</name>
<evidence type="ECO:0000313" key="3">
    <source>
        <dbReference type="Proteomes" id="UP000007797"/>
    </source>
</evidence>
<gene>
    <name evidence="2" type="primary">dscC-2</name>
    <name evidence="2" type="ORF">DFA_05494</name>
</gene>
<dbReference type="SUPFAM" id="SSF49785">
    <property type="entry name" value="Galactose-binding domain-like"/>
    <property type="match status" value="1"/>
</dbReference>
<dbReference type="Gene3D" id="2.60.120.260">
    <property type="entry name" value="Galactose-binding domain-like"/>
    <property type="match status" value="1"/>
</dbReference>
<feature type="domain" description="F5/8 type C" evidence="1">
    <location>
        <begin position="1"/>
        <end position="157"/>
    </location>
</feature>
<dbReference type="InterPro" id="IPR019019">
    <property type="entry name" value="H-type_lectin_domain"/>
</dbReference>
<dbReference type="GO" id="GO:0046871">
    <property type="term" value="F:N-acetylgalactosamine binding"/>
    <property type="evidence" value="ECO:0007669"/>
    <property type="project" value="TreeGrafter"/>
</dbReference>
<dbReference type="PROSITE" id="PS01285">
    <property type="entry name" value="FA58C_1"/>
    <property type="match status" value="1"/>
</dbReference>
<keyword evidence="3" id="KW-1185">Reference proteome</keyword>
<dbReference type="InterPro" id="IPR052487">
    <property type="entry name" value="Galactose-binding_lectin"/>
</dbReference>
<dbReference type="InterPro" id="IPR000421">
    <property type="entry name" value="FA58C"/>
</dbReference>
<dbReference type="PANTHER" id="PTHR46938">
    <property type="entry name" value="DISCOIDIN-1 SUBUNIT A-RELATED-RELATED"/>
    <property type="match status" value="1"/>
</dbReference>
<dbReference type="FunFam" id="2.60.120.260:FF:000016">
    <property type="entry name" value="Contactin-associated protein-like 4 isoform 1"/>
    <property type="match status" value="1"/>
</dbReference>
<dbReference type="GO" id="GO:0009986">
    <property type="term" value="C:cell surface"/>
    <property type="evidence" value="ECO:0007669"/>
    <property type="project" value="TreeGrafter"/>
</dbReference>
<dbReference type="KEGG" id="dfa:DFA_05494"/>
<dbReference type="OrthoDB" id="5985199at2759"/>
<dbReference type="InterPro" id="IPR037221">
    <property type="entry name" value="H-type_lectin_dom_sf"/>
</dbReference>
<dbReference type="CDD" id="cd00057">
    <property type="entry name" value="FA58C"/>
    <property type="match status" value="1"/>
</dbReference>
<dbReference type="Pfam" id="PF09458">
    <property type="entry name" value="H_lectin"/>
    <property type="match status" value="1"/>
</dbReference>
<proteinExistence type="predicted"/>
<dbReference type="Gene3D" id="2.60.40.2080">
    <property type="match status" value="1"/>
</dbReference>
<reference evidence="3" key="1">
    <citation type="journal article" date="2011" name="Genome Res.">
        <title>Phylogeny-wide analysis of social amoeba genomes highlights ancient origins for complex intercellular communication.</title>
        <authorList>
            <person name="Heidel A.J."/>
            <person name="Lawal H.M."/>
            <person name="Felder M."/>
            <person name="Schilde C."/>
            <person name="Helps N.R."/>
            <person name="Tunggal B."/>
            <person name="Rivero F."/>
            <person name="John U."/>
            <person name="Schleicher M."/>
            <person name="Eichinger L."/>
            <person name="Platzer M."/>
            <person name="Noegel A.A."/>
            <person name="Schaap P."/>
            <person name="Gloeckner G."/>
        </authorList>
    </citation>
    <scope>NUCLEOTIDE SEQUENCE [LARGE SCALE GENOMIC DNA]</scope>
    <source>
        <strain evidence="3">SH3</strain>
    </source>
</reference>
<sequence length="260" mass="28703">MSLATSIKGISLGSLQSTASTEWAPGFTSHFARLNYERHPSMNGSVTGGSSAWCAKTNDAAQWISASSENLKTFTGIQIQGRADTDCNQFVTSYTLEYSVDGIKFVPFNNGQVFTANTDRNTIVSNIFATPVVARTLILKPKTWNEHISLRWEVFYQPIKQSLVNSGTLAATNLSLLTSNSPPRDRTETVQVVFKNPYPTGVIPQVVAQIKRFDINQSFNARYKVDVSNVTNTGFALTFMTWFDTILYSAEATYVAHAEV</sequence>
<dbReference type="SUPFAM" id="SSF141086">
    <property type="entry name" value="Agglutinin HPA-like"/>
    <property type="match status" value="1"/>
</dbReference>
<dbReference type="RefSeq" id="XP_004361213.1">
    <property type="nucleotide sequence ID" value="XM_004361156.1"/>
</dbReference>
<dbReference type="Proteomes" id="UP000007797">
    <property type="component" value="Unassembled WGS sequence"/>
</dbReference>
<dbReference type="GeneID" id="14875469"/>
<dbReference type="OMA" id="WYEYKNG"/>
<dbReference type="GO" id="GO:0070492">
    <property type="term" value="F:oligosaccharide binding"/>
    <property type="evidence" value="ECO:0007669"/>
    <property type="project" value="TreeGrafter"/>
</dbReference>
<dbReference type="GO" id="GO:0098609">
    <property type="term" value="P:cell-cell adhesion"/>
    <property type="evidence" value="ECO:0007669"/>
    <property type="project" value="TreeGrafter"/>
</dbReference>
<dbReference type="STRING" id="1054147.F4PLE0"/>
<dbReference type="AlphaFoldDB" id="F4PLE0"/>
<evidence type="ECO:0000259" key="1">
    <source>
        <dbReference type="PROSITE" id="PS50022"/>
    </source>
</evidence>
<dbReference type="SMART" id="SM00231">
    <property type="entry name" value="FA58C"/>
    <property type="match status" value="1"/>
</dbReference>
<organism evidence="2 3">
    <name type="scientific">Cavenderia fasciculata</name>
    <name type="common">Slime mold</name>
    <name type="synonym">Dictyostelium fasciculatum</name>
    <dbReference type="NCBI Taxonomy" id="261658"/>
    <lineage>
        <taxon>Eukaryota</taxon>
        <taxon>Amoebozoa</taxon>
        <taxon>Evosea</taxon>
        <taxon>Eumycetozoa</taxon>
        <taxon>Dictyostelia</taxon>
        <taxon>Acytosteliales</taxon>
        <taxon>Cavenderiaceae</taxon>
        <taxon>Cavenderia</taxon>
    </lineage>
</organism>
<dbReference type="Pfam" id="PF00754">
    <property type="entry name" value="F5_F8_type_C"/>
    <property type="match status" value="1"/>
</dbReference>
<protein>
    <submittedName>
        <fullName evidence="2">Discoidin I</fullName>
    </submittedName>
</protein>